<accession>A0A2M9WND9</accession>
<organism evidence="1 2">
    <name type="scientific">Lactobacillus crispatus</name>
    <dbReference type="NCBI Taxonomy" id="47770"/>
    <lineage>
        <taxon>Bacteria</taxon>
        <taxon>Bacillati</taxon>
        <taxon>Bacillota</taxon>
        <taxon>Bacilli</taxon>
        <taxon>Lactobacillales</taxon>
        <taxon>Lactobacillaceae</taxon>
        <taxon>Lactobacillus</taxon>
    </lineage>
</organism>
<evidence type="ECO:0000313" key="2">
    <source>
        <dbReference type="Proteomes" id="UP000231914"/>
    </source>
</evidence>
<name>A0A2M9WND9_9LACO</name>
<proteinExistence type="predicted"/>
<evidence type="ECO:0000313" key="1">
    <source>
        <dbReference type="EMBL" id="PJZ16920.1"/>
    </source>
</evidence>
<dbReference type="Proteomes" id="UP000231914">
    <property type="component" value="Unassembled WGS sequence"/>
</dbReference>
<gene>
    <name evidence="1" type="ORF">BHU41_08090</name>
</gene>
<sequence length="69" mass="8028">MVIMNDLEKAQKLLITKLMPLKVVSNKSKISYDTIRQYASHPEKLEKASWEKVYTLALIYDELVSELTK</sequence>
<reference evidence="1 2" key="1">
    <citation type="submission" date="2016-10" db="EMBL/GenBank/DDBJ databases">
        <title>WGS of isloates from the oral cavity of healthy individuals.</title>
        <authorList>
            <person name="Sharma S."/>
            <person name="Pal V.K."/>
            <person name="Patil P.B."/>
            <person name="Korpole S."/>
            <person name="Grover V."/>
        </authorList>
    </citation>
    <scope>NUCLEOTIDE SEQUENCE [LARGE SCALE GENOMIC DNA]</scope>
    <source>
        <strain evidence="1 2">DISK12</strain>
    </source>
</reference>
<protein>
    <recommendedName>
        <fullName evidence="3">XRE family transcriptional regulator</fullName>
    </recommendedName>
</protein>
<dbReference type="AlphaFoldDB" id="A0A2M9WND9"/>
<evidence type="ECO:0008006" key="3">
    <source>
        <dbReference type="Google" id="ProtNLM"/>
    </source>
</evidence>
<dbReference type="EMBL" id="MKXG01000094">
    <property type="protein sequence ID" value="PJZ16920.1"/>
    <property type="molecule type" value="Genomic_DNA"/>
</dbReference>
<comment type="caution">
    <text evidence="1">The sequence shown here is derived from an EMBL/GenBank/DDBJ whole genome shotgun (WGS) entry which is preliminary data.</text>
</comment>